<dbReference type="KEGG" id="msaa:QYS49_32385"/>
<dbReference type="EMBL" id="CP129971">
    <property type="protein sequence ID" value="WMN12093.1"/>
    <property type="molecule type" value="Genomic_DNA"/>
</dbReference>
<evidence type="ECO:0000256" key="1">
    <source>
        <dbReference type="SAM" id="Phobius"/>
    </source>
</evidence>
<protein>
    <submittedName>
        <fullName evidence="2">Uncharacterized protein</fullName>
    </submittedName>
</protein>
<sequence length="51" mass="5622">MEDLTMRIQSKFNSLKKNEKVAAITIIVILAGSLLLSSGITIGEAFYKINH</sequence>
<keyword evidence="3" id="KW-1185">Reference proteome</keyword>
<keyword evidence="1" id="KW-1133">Transmembrane helix</keyword>
<dbReference type="Proteomes" id="UP001230496">
    <property type="component" value="Chromosome"/>
</dbReference>
<keyword evidence="1" id="KW-0812">Transmembrane</keyword>
<reference evidence="2 3" key="1">
    <citation type="submission" date="2023-08" db="EMBL/GenBank/DDBJ databases">
        <title>Comparative genomics and taxonomic characterization of three novel marine species of genus Marivirga.</title>
        <authorList>
            <person name="Muhammad N."/>
            <person name="Kim S.-G."/>
        </authorList>
    </citation>
    <scope>NUCLEOTIDE SEQUENCE [LARGE SCALE GENOMIC DNA]</scope>
    <source>
        <strain evidence="2 3">BDSF4-3</strain>
    </source>
</reference>
<organism evidence="2 3">
    <name type="scientific">Marivirga salinarum</name>
    <dbReference type="NCBI Taxonomy" id="3059078"/>
    <lineage>
        <taxon>Bacteria</taxon>
        <taxon>Pseudomonadati</taxon>
        <taxon>Bacteroidota</taxon>
        <taxon>Cytophagia</taxon>
        <taxon>Cytophagales</taxon>
        <taxon>Marivirgaceae</taxon>
        <taxon>Marivirga</taxon>
    </lineage>
</organism>
<gene>
    <name evidence="2" type="ORF">QYS49_32385</name>
</gene>
<evidence type="ECO:0000313" key="3">
    <source>
        <dbReference type="Proteomes" id="UP001230496"/>
    </source>
</evidence>
<proteinExistence type="predicted"/>
<name>A0AA51RCR7_9BACT</name>
<evidence type="ECO:0000313" key="2">
    <source>
        <dbReference type="EMBL" id="WMN12093.1"/>
    </source>
</evidence>
<dbReference type="AlphaFoldDB" id="A0AA51RCR7"/>
<feature type="transmembrane region" description="Helical" evidence="1">
    <location>
        <begin position="21"/>
        <end position="42"/>
    </location>
</feature>
<keyword evidence="1" id="KW-0472">Membrane</keyword>
<accession>A0AA51RCR7</accession>
<dbReference type="RefSeq" id="WP_308349935.1">
    <property type="nucleotide sequence ID" value="NZ_CP129971.1"/>
</dbReference>